<dbReference type="GO" id="GO:0003700">
    <property type="term" value="F:DNA-binding transcription factor activity"/>
    <property type="evidence" value="ECO:0007669"/>
    <property type="project" value="InterPro"/>
</dbReference>
<dbReference type="InterPro" id="IPR005119">
    <property type="entry name" value="LysR_subst-bd"/>
</dbReference>
<dbReference type="PATRIC" id="fig|1310613.3.peg.1764"/>
<dbReference type="Proteomes" id="UP000020595">
    <property type="component" value="Unassembled WGS sequence"/>
</dbReference>
<keyword evidence="2" id="KW-0805">Transcription regulation</keyword>
<dbReference type="InterPro" id="IPR058163">
    <property type="entry name" value="LysR-type_TF_proteobact-type"/>
</dbReference>
<dbReference type="Gene3D" id="1.10.10.10">
    <property type="entry name" value="Winged helix-like DNA-binding domain superfamily/Winged helix DNA-binding domain"/>
    <property type="match status" value="1"/>
</dbReference>
<dbReference type="Gene3D" id="3.40.190.10">
    <property type="entry name" value="Periplasmic binding protein-like II"/>
    <property type="match status" value="2"/>
</dbReference>
<comment type="similarity">
    <text evidence="1">Belongs to the LysR transcriptional regulatory family.</text>
</comment>
<evidence type="ECO:0000256" key="1">
    <source>
        <dbReference type="ARBA" id="ARBA00009437"/>
    </source>
</evidence>
<accession>A0A009HSA9</accession>
<dbReference type="InterPro" id="IPR000847">
    <property type="entry name" value="LysR_HTH_N"/>
</dbReference>
<dbReference type="EMBL" id="JEWH01000019">
    <property type="protein sequence ID" value="EXB05890.1"/>
    <property type="molecule type" value="Genomic_DNA"/>
</dbReference>
<evidence type="ECO:0000256" key="3">
    <source>
        <dbReference type="ARBA" id="ARBA00023125"/>
    </source>
</evidence>
<dbReference type="InterPro" id="IPR036390">
    <property type="entry name" value="WH_DNA-bd_sf"/>
</dbReference>
<dbReference type="GO" id="GO:0043565">
    <property type="term" value="F:sequence-specific DNA binding"/>
    <property type="evidence" value="ECO:0007669"/>
    <property type="project" value="TreeGrafter"/>
</dbReference>
<dbReference type="PRINTS" id="PR00039">
    <property type="entry name" value="HTHLYSR"/>
</dbReference>
<dbReference type="AlphaFoldDB" id="A0A009HSA9"/>
<evidence type="ECO:0000313" key="6">
    <source>
        <dbReference type="EMBL" id="EXB05890.1"/>
    </source>
</evidence>
<dbReference type="Pfam" id="PF03466">
    <property type="entry name" value="LysR_substrate"/>
    <property type="match status" value="1"/>
</dbReference>
<dbReference type="PROSITE" id="PS50931">
    <property type="entry name" value="HTH_LYSR"/>
    <property type="match status" value="1"/>
</dbReference>
<keyword evidence="3" id="KW-0238">DNA-binding</keyword>
<dbReference type="FunFam" id="3.40.190.10:FF:000017">
    <property type="entry name" value="Glycine cleavage system transcriptional activator"/>
    <property type="match status" value="1"/>
</dbReference>
<dbReference type="GO" id="GO:0006351">
    <property type="term" value="P:DNA-templated transcription"/>
    <property type="evidence" value="ECO:0007669"/>
    <property type="project" value="TreeGrafter"/>
</dbReference>
<reference evidence="6 7" key="1">
    <citation type="submission" date="2014-02" db="EMBL/GenBank/DDBJ databases">
        <title>Comparative genomics and transcriptomics to identify genetic mechanisms underlying the emergence of carbapenem resistant Acinetobacter baumannii (CRAb).</title>
        <authorList>
            <person name="Harris A.D."/>
            <person name="Johnson K.J."/>
            <person name="George J."/>
            <person name="Shefchek K."/>
            <person name="Daugherty S.C."/>
            <person name="Parankush S."/>
            <person name="Sadzewicz L."/>
            <person name="Tallon L."/>
            <person name="Sengamalay N."/>
            <person name="Hazen T.H."/>
            <person name="Rasko D.A."/>
        </authorList>
    </citation>
    <scope>NUCLEOTIDE SEQUENCE [LARGE SCALE GENOMIC DNA]</scope>
    <source>
        <strain evidence="6 7">1295743</strain>
    </source>
</reference>
<dbReference type="PANTHER" id="PTHR30537:SF26">
    <property type="entry name" value="GLYCINE CLEAVAGE SYSTEM TRANSCRIPTIONAL ACTIVATOR"/>
    <property type="match status" value="1"/>
</dbReference>
<dbReference type="Pfam" id="PF00126">
    <property type="entry name" value="HTH_1"/>
    <property type="match status" value="1"/>
</dbReference>
<dbReference type="InterPro" id="IPR036388">
    <property type="entry name" value="WH-like_DNA-bd_sf"/>
</dbReference>
<protein>
    <submittedName>
        <fullName evidence="6">Glycine cleavage system transcriptional activator</fullName>
    </submittedName>
</protein>
<dbReference type="SUPFAM" id="SSF46785">
    <property type="entry name" value="Winged helix' DNA-binding domain"/>
    <property type="match status" value="1"/>
</dbReference>
<sequence>MNSPVYLNALRAFEASARHKSFSAAAKELNVTPAAVGQLVRTLEDWLGFPLFHRQTNGKNRLVATELAESVLPDIRAGFDKLTLALEKLKQDSLSGVLNIAVSPAFAEKWLLPRIDHFQKQYPDIDIRLDINLKTVDFLEQKVDVGVRYGQGQWQGLEAVKLMDEEVYPVCSPTFLNEHSTLVTPNDLKNITLIHDLSMEKHQQFPGWQSWLKSVGLNDINISRGMQINSSSAVLQAAMEGHGVALARSVMVQKDIQTGRLIRLFPQIHFSSPFSYYLVYRPQYANLPKVKICLDWFFEEIHRI</sequence>
<gene>
    <name evidence="6" type="primary">gcvA</name>
    <name evidence="6" type="ORF">J512_1840</name>
</gene>
<organism evidence="6 7">
    <name type="scientific">Acinetobacter baumannii (strain 1295743)</name>
    <dbReference type="NCBI Taxonomy" id="1310613"/>
    <lineage>
        <taxon>Bacteria</taxon>
        <taxon>Pseudomonadati</taxon>
        <taxon>Pseudomonadota</taxon>
        <taxon>Gammaproteobacteria</taxon>
        <taxon>Moraxellales</taxon>
        <taxon>Moraxellaceae</taxon>
        <taxon>Acinetobacter</taxon>
        <taxon>Acinetobacter calcoaceticus/baumannii complex</taxon>
    </lineage>
</organism>
<dbReference type="RefSeq" id="WP_001088003.1">
    <property type="nucleotide sequence ID" value="NZ_JEWH01000019.1"/>
</dbReference>
<comment type="caution">
    <text evidence="6">The sequence shown here is derived from an EMBL/GenBank/DDBJ whole genome shotgun (WGS) entry which is preliminary data.</text>
</comment>
<evidence type="ECO:0000256" key="4">
    <source>
        <dbReference type="ARBA" id="ARBA00023163"/>
    </source>
</evidence>
<feature type="domain" description="HTH lysR-type" evidence="5">
    <location>
        <begin position="5"/>
        <end position="65"/>
    </location>
</feature>
<dbReference type="SUPFAM" id="SSF53850">
    <property type="entry name" value="Periplasmic binding protein-like II"/>
    <property type="match status" value="1"/>
</dbReference>
<name>A0A009HSA9_ACIB9</name>
<evidence type="ECO:0000313" key="7">
    <source>
        <dbReference type="Proteomes" id="UP000020595"/>
    </source>
</evidence>
<dbReference type="NCBIfam" id="NF008352">
    <property type="entry name" value="PRK11139.1"/>
    <property type="match status" value="1"/>
</dbReference>
<proteinExistence type="inferred from homology"/>
<keyword evidence="4" id="KW-0804">Transcription</keyword>
<evidence type="ECO:0000259" key="5">
    <source>
        <dbReference type="PROSITE" id="PS50931"/>
    </source>
</evidence>
<dbReference type="PANTHER" id="PTHR30537">
    <property type="entry name" value="HTH-TYPE TRANSCRIPTIONAL REGULATOR"/>
    <property type="match status" value="1"/>
</dbReference>
<evidence type="ECO:0000256" key="2">
    <source>
        <dbReference type="ARBA" id="ARBA00023015"/>
    </source>
</evidence>
<dbReference type="CDD" id="cd08432">
    <property type="entry name" value="PBP2_GcdR_TrpI_HvrB_AmpR_like"/>
    <property type="match status" value="1"/>
</dbReference>